<accession>A0A2P5E6B1</accession>
<keyword evidence="1" id="KW-0472">Membrane</keyword>
<sequence>MLLVALFLFLFLFLVKGWIIRCIVWVSLMVWTTMEMVFDLAADRARRKRRTWQETRVWIRVLSFIMDEVDDEDEDEEEGECLSDKSRRRWRGFGFLDGSPTILYVHYFFFFLGWGRGVRFYG</sequence>
<name>A0A2P5E6B1_TREOI</name>
<evidence type="ECO:0000256" key="1">
    <source>
        <dbReference type="SAM" id="Phobius"/>
    </source>
</evidence>
<comment type="caution">
    <text evidence="2">The sequence shown here is derived from an EMBL/GenBank/DDBJ whole genome shotgun (WGS) entry which is preliminary data.</text>
</comment>
<keyword evidence="1" id="KW-1133">Transmembrane helix</keyword>
<protein>
    <recommendedName>
        <fullName evidence="4">Transmembrane protein</fullName>
    </recommendedName>
</protein>
<evidence type="ECO:0000313" key="2">
    <source>
        <dbReference type="EMBL" id="PON81030.1"/>
    </source>
</evidence>
<keyword evidence="1" id="KW-0812">Transmembrane</keyword>
<organism evidence="2 3">
    <name type="scientific">Trema orientale</name>
    <name type="common">Charcoal tree</name>
    <name type="synonym">Celtis orientalis</name>
    <dbReference type="NCBI Taxonomy" id="63057"/>
    <lineage>
        <taxon>Eukaryota</taxon>
        <taxon>Viridiplantae</taxon>
        <taxon>Streptophyta</taxon>
        <taxon>Embryophyta</taxon>
        <taxon>Tracheophyta</taxon>
        <taxon>Spermatophyta</taxon>
        <taxon>Magnoliopsida</taxon>
        <taxon>eudicotyledons</taxon>
        <taxon>Gunneridae</taxon>
        <taxon>Pentapetalae</taxon>
        <taxon>rosids</taxon>
        <taxon>fabids</taxon>
        <taxon>Rosales</taxon>
        <taxon>Cannabaceae</taxon>
        <taxon>Trema</taxon>
    </lineage>
</organism>
<evidence type="ECO:0000313" key="3">
    <source>
        <dbReference type="Proteomes" id="UP000237000"/>
    </source>
</evidence>
<evidence type="ECO:0008006" key="4">
    <source>
        <dbReference type="Google" id="ProtNLM"/>
    </source>
</evidence>
<feature type="non-terminal residue" evidence="2">
    <location>
        <position position="122"/>
    </location>
</feature>
<proteinExistence type="predicted"/>
<keyword evidence="3" id="KW-1185">Reference proteome</keyword>
<dbReference type="AlphaFoldDB" id="A0A2P5E6B1"/>
<dbReference type="EMBL" id="JXTC01000226">
    <property type="protein sequence ID" value="PON81030.1"/>
    <property type="molecule type" value="Genomic_DNA"/>
</dbReference>
<dbReference type="InParanoid" id="A0A2P5E6B1"/>
<feature type="transmembrane region" description="Helical" evidence="1">
    <location>
        <begin position="93"/>
        <end position="114"/>
    </location>
</feature>
<gene>
    <name evidence="2" type="ORF">TorRG33x02_231480</name>
</gene>
<reference evidence="3" key="1">
    <citation type="submission" date="2016-06" db="EMBL/GenBank/DDBJ databases">
        <title>Parallel loss of symbiosis genes in relatives of nitrogen-fixing non-legume Parasponia.</title>
        <authorList>
            <person name="Van Velzen R."/>
            <person name="Holmer R."/>
            <person name="Bu F."/>
            <person name="Rutten L."/>
            <person name="Van Zeijl A."/>
            <person name="Liu W."/>
            <person name="Santuari L."/>
            <person name="Cao Q."/>
            <person name="Sharma T."/>
            <person name="Shen D."/>
            <person name="Roswanjaya Y."/>
            <person name="Wardhani T."/>
            <person name="Kalhor M.S."/>
            <person name="Jansen J."/>
            <person name="Van den Hoogen J."/>
            <person name="Gungor B."/>
            <person name="Hartog M."/>
            <person name="Hontelez J."/>
            <person name="Verver J."/>
            <person name="Yang W.-C."/>
            <person name="Schijlen E."/>
            <person name="Repin R."/>
            <person name="Schilthuizen M."/>
            <person name="Schranz E."/>
            <person name="Heidstra R."/>
            <person name="Miyata K."/>
            <person name="Fedorova E."/>
            <person name="Kohlen W."/>
            <person name="Bisseling T."/>
            <person name="Smit S."/>
            <person name="Geurts R."/>
        </authorList>
    </citation>
    <scope>NUCLEOTIDE SEQUENCE [LARGE SCALE GENOMIC DNA]</scope>
    <source>
        <strain evidence="3">cv. RG33-2</strain>
    </source>
</reference>
<dbReference type="Proteomes" id="UP000237000">
    <property type="component" value="Unassembled WGS sequence"/>
</dbReference>